<keyword evidence="2" id="KW-0964">Secreted</keyword>
<evidence type="ECO:0000256" key="1">
    <source>
        <dbReference type="ARBA" id="ARBA00004613"/>
    </source>
</evidence>
<dbReference type="AlphaFoldDB" id="A0AAW2TJ16"/>
<organism evidence="6">
    <name type="scientific">Sesamum radiatum</name>
    <name type="common">Black benniseed</name>
    <dbReference type="NCBI Taxonomy" id="300843"/>
    <lineage>
        <taxon>Eukaryota</taxon>
        <taxon>Viridiplantae</taxon>
        <taxon>Streptophyta</taxon>
        <taxon>Embryophyta</taxon>
        <taxon>Tracheophyta</taxon>
        <taxon>Spermatophyta</taxon>
        <taxon>Magnoliopsida</taxon>
        <taxon>eudicotyledons</taxon>
        <taxon>Gunneridae</taxon>
        <taxon>Pentapetalae</taxon>
        <taxon>asterids</taxon>
        <taxon>lamiids</taxon>
        <taxon>Lamiales</taxon>
        <taxon>Pedaliaceae</taxon>
        <taxon>Sesamum</taxon>
    </lineage>
</organism>
<dbReference type="GO" id="GO:0048046">
    <property type="term" value="C:apoplast"/>
    <property type="evidence" value="ECO:0007669"/>
    <property type="project" value="InterPro"/>
</dbReference>
<dbReference type="PANTHER" id="PTHR47295">
    <property type="entry name" value="EG45-LIKE DOMAIN CONTAINING PROTEIN 1-RELATED"/>
    <property type="match status" value="1"/>
</dbReference>
<reference evidence="6" key="2">
    <citation type="journal article" date="2024" name="Plant">
        <title>Genomic evolution and insights into agronomic trait innovations of Sesamum species.</title>
        <authorList>
            <person name="Miao H."/>
            <person name="Wang L."/>
            <person name="Qu L."/>
            <person name="Liu H."/>
            <person name="Sun Y."/>
            <person name="Le M."/>
            <person name="Wang Q."/>
            <person name="Wei S."/>
            <person name="Zheng Y."/>
            <person name="Lin W."/>
            <person name="Duan Y."/>
            <person name="Cao H."/>
            <person name="Xiong S."/>
            <person name="Wang X."/>
            <person name="Wei L."/>
            <person name="Li C."/>
            <person name="Ma Q."/>
            <person name="Ju M."/>
            <person name="Zhao R."/>
            <person name="Li G."/>
            <person name="Mu C."/>
            <person name="Tian Q."/>
            <person name="Mei H."/>
            <person name="Zhang T."/>
            <person name="Gao T."/>
            <person name="Zhang H."/>
        </authorList>
    </citation>
    <scope>NUCLEOTIDE SEQUENCE</scope>
    <source>
        <strain evidence="6">G02</strain>
    </source>
</reference>
<dbReference type="SUPFAM" id="SSF50685">
    <property type="entry name" value="Barwin-like endoglucanases"/>
    <property type="match status" value="1"/>
</dbReference>
<dbReference type="PROSITE" id="PS50842">
    <property type="entry name" value="EXPANSIN_EG45"/>
    <property type="match status" value="1"/>
</dbReference>
<feature type="signal peptide" evidence="4">
    <location>
        <begin position="1"/>
        <end position="23"/>
    </location>
</feature>
<dbReference type="Gene3D" id="2.40.40.10">
    <property type="entry name" value="RlpA-like domain"/>
    <property type="match status" value="1"/>
</dbReference>
<evidence type="ECO:0000256" key="2">
    <source>
        <dbReference type="ARBA" id="ARBA00022525"/>
    </source>
</evidence>
<feature type="chain" id="PRO_5043363204" evidence="4">
    <location>
        <begin position="24"/>
        <end position="129"/>
    </location>
</feature>
<dbReference type="CDD" id="cd22269">
    <property type="entry name" value="DPBB_EG45-like"/>
    <property type="match status" value="1"/>
</dbReference>
<reference evidence="6" key="1">
    <citation type="submission" date="2020-06" db="EMBL/GenBank/DDBJ databases">
        <authorList>
            <person name="Li T."/>
            <person name="Hu X."/>
            <person name="Zhang T."/>
            <person name="Song X."/>
            <person name="Zhang H."/>
            <person name="Dai N."/>
            <person name="Sheng W."/>
            <person name="Hou X."/>
            <person name="Wei L."/>
        </authorList>
    </citation>
    <scope>NUCLEOTIDE SEQUENCE</scope>
    <source>
        <strain evidence="6">G02</strain>
        <tissue evidence="6">Leaf</tissue>
    </source>
</reference>
<dbReference type="Pfam" id="PF03330">
    <property type="entry name" value="DPBB_1"/>
    <property type="match status" value="1"/>
</dbReference>
<dbReference type="PANTHER" id="PTHR47295:SF10">
    <property type="entry name" value="EG45-LIKE DOMAIN CONTAINING PROTEIN"/>
    <property type="match status" value="1"/>
</dbReference>
<protein>
    <submittedName>
        <fullName evidence="6">EG45-like domain containing protein</fullName>
    </submittedName>
</protein>
<comment type="subcellular location">
    <subcellularLocation>
        <location evidence="1">Secreted</location>
    </subcellularLocation>
</comment>
<dbReference type="GO" id="GO:0009627">
    <property type="term" value="P:systemic acquired resistance"/>
    <property type="evidence" value="ECO:0007669"/>
    <property type="project" value="InterPro"/>
</dbReference>
<dbReference type="InterPro" id="IPR044206">
    <property type="entry name" value="EGC1/2"/>
</dbReference>
<dbReference type="SMART" id="SM00837">
    <property type="entry name" value="DPBB_1"/>
    <property type="match status" value="1"/>
</dbReference>
<dbReference type="InterPro" id="IPR007112">
    <property type="entry name" value="Expansin/allergen_DPBB_dom"/>
</dbReference>
<name>A0AAW2TJ16_SESRA</name>
<keyword evidence="3 4" id="KW-0732">Signal</keyword>
<accession>A0AAW2TJ16</accession>
<evidence type="ECO:0000256" key="4">
    <source>
        <dbReference type="SAM" id="SignalP"/>
    </source>
</evidence>
<evidence type="ECO:0000259" key="5">
    <source>
        <dbReference type="PROSITE" id="PS50842"/>
    </source>
</evidence>
<feature type="domain" description="Expansin-like EG45" evidence="5">
    <location>
        <begin position="26"/>
        <end position="129"/>
    </location>
</feature>
<comment type="caution">
    <text evidence="6">The sequence shown here is derived from an EMBL/GenBank/DDBJ whole genome shotgun (WGS) entry which is preliminary data.</text>
</comment>
<proteinExistence type="predicted"/>
<evidence type="ECO:0000256" key="3">
    <source>
        <dbReference type="ARBA" id="ARBA00022729"/>
    </source>
</evidence>
<sequence length="129" mass="13699">MLNNKRVVVVLIAAMSFASVSYADEGTATYYTPPYVPSSCDGYQNEGVMIAAASDAIWDNKAACGRSYKVTCTGATNKGVPHPCTGQSVVVRIVDYCPPGCRGTIDLSQEAFSIIANPDAGKVNIQFHQ</sequence>
<gene>
    <name evidence="6" type="ORF">Sradi_2081200</name>
</gene>
<dbReference type="InterPro" id="IPR036908">
    <property type="entry name" value="RlpA-like_sf"/>
</dbReference>
<dbReference type="FunFam" id="2.40.40.10:FF:000005">
    <property type="entry name" value="Barwin-related endoglucanase"/>
    <property type="match status" value="1"/>
</dbReference>
<evidence type="ECO:0000313" key="6">
    <source>
        <dbReference type="EMBL" id="KAL0404404.1"/>
    </source>
</evidence>
<dbReference type="InterPro" id="IPR009009">
    <property type="entry name" value="RlpA-like_DPBB"/>
</dbReference>
<dbReference type="EMBL" id="JACGWJ010000008">
    <property type="protein sequence ID" value="KAL0404404.1"/>
    <property type="molecule type" value="Genomic_DNA"/>
</dbReference>